<dbReference type="EMBL" id="JAAAUQ010000814">
    <property type="protein sequence ID" value="KAF9147418.1"/>
    <property type="molecule type" value="Genomic_DNA"/>
</dbReference>
<comment type="caution">
    <text evidence="1">The sequence shown here is derived from an EMBL/GenBank/DDBJ whole genome shotgun (WGS) entry which is preliminary data.</text>
</comment>
<sequence>MLRLVHYTSVYSTVSYNPEPTYSTNYILQRHEPHKHQLLWLLRLNWTTLTNLQLIYVPRLSSRLIRSICRTISQLDHLRILQLISPTPPTKFSSQVVEALFFSCPGSLVEFTLGPAINYLKGVADLDLEEGDWDYDQGPLVPRQEPLSLLKILEVPAMNVIGGYPLSTLRSILQHCPAPENTFLIIMEQIQERQLESIHVVEFYDEFSKKLINAAFMRHSDTLHQVQFSDCHQLKSCTLQAILVSCRALEIFKVSKAVKHARSSQLSLSLEDAVVNAWACTDIQKLAITVSLTSDGRDPAYFADPIMATWIEQDHDHWKMLDKFYTHIGLLKKLTYLNLEGA</sequence>
<organism evidence="1 2">
    <name type="scientific">Linnemannia schmuckeri</name>
    <dbReference type="NCBI Taxonomy" id="64567"/>
    <lineage>
        <taxon>Eukaryota</taxon>
        <taxon>Fungi</taxon>
        <taxon>Fungi incertae sedis</taxon>
        <taxon>Mucoromycota</taxon>
        <taxon>Mortierellomycotina</taxon>
        <taxon>Mortierellomycetes</taxon>
        <taxon>Mortierellales</taxon>
        <taxon>Mortierellaceae</taxon>
        <taxon>Linnemannia</taxon>
    </lineage>
</organism>
<name>A0A9P5RWU8_9FUNG</name>
<keyword evidence="2" id="KW-1185">Reference proteome</keyword>
<gene>
    <name evidence="1" type="ORF">BG015_010955</name>
</gene>
<dbReference type="Proteomes" id="UP000748756">
    <property type="component" value="Unassembled WGS sequence"/>
</dbReference>
<accession>A0A9P5RWU8</accession>
<evidence type="ECO:0000313" key="2">
    <source>
        <dbReference type="Proteomes" id="UP000748756"/>
    </source>
</evidence>
<dbReference type="OrthoDB" id="2351521at2759"/>
<proteinExistence type="predicted"/>
<dbReference type="AlphaFoldDB" id="A0A9P5RWU8"/>
<reference evidence="1" key="1">
    <citation type="journal article" date="2020" name="Fungal Divers.">
        <title>Resolving the Mortierellaceae phylogeny through synthesis of multi-gene phylogenetics and phylogenomics.</title>
        <authorList>
            <person name="Vandepol N."/>
            <person name="Liber J."/>
            <person name="Desiro A."/>
            <person name="Na H."/>
            <person name="Kennedy M."/>
            <person name="Barry K."/>
            <person name="Grigoriev I.V."/>
            <person name="Miller A.N."/>
            <person name="O'Donnell K."/>
            <person name="Stajich J.E."/>
            <person name="Bonito G."/>
        </authorList>
    </citation>
    <scope>NUCLEOTIDE SEQUENCE</scope>
    <source>
        <strain evidence="1">NRRL 6426</strain>
    </source>
</reference>
<protein>
    <submittedName>
        <fullName evidence="1">Uncharacterized protein</fullName>
    </submittedName>
</protein>
<evidence type="ECO:0000313" key="1">
    <source>
        <dbReference type="EMBL" id="KAF9147418.1"/>
    </source>
</evidence>